<dbReference type="CDD" id="cd07344">
    <property type="entry name" value="M48_yhfN_like"/>
    <property type="match status" value="1"/>
</dbReference>
<dbReference type="Pfam" id="PF01863">
    <property type="entry name" value="YgjP-like"/>
    <property type="match status" value="1"/>
</dbReference>
<gene>
    <name evidence="2" type="ORF">AVDCRST_MAG62-1112</name>
</gene>
<accession>A0A6J4TEE9</accession>
<reference evidence="2" key="1">
    <citation type="submission" date="2020-02" db="EMBL/GenBank/DDBJ databases">
        <authorList>
            <person name="Meier V. D."/>
        </authorList>
    </citation>
    <scope>NUCLEOTIDE SEQUENCE</scope>
    <source>
        <strain evidence="2">AVDCRST_MAG62</strain>
    </source>
</reference>
<dbReference type="PANTHER" id="PTHR30399:SF1">
    <property type="entry name" value="UTP PYROPHOSPHATASE"/>
    <property type="match status" value="1"/>
</dbReference>
<dbReference type="InterPro" id="IPR053136">
    <property type="entry name" value="UTP_pyrophosphatase-like"/>
</dbReference>
<keyword evidence="2" id="KW-0482">Metalloprotease</keyword>
<evidence type="ECO:0000313" key="2">
    <source>
        <dbReference type="EMBL" id="CAA9521081.1"/>
    </source>
</evidence>
<protein>
    <submittedName>
        <fullName evidence="2">Zinc metalloprotease</fullName>
    </submittedName>
</protein>
<dbReference type="GO" id="GO:0006508">
    <property type="term" value="P:proteolysis"/>
    <property type="evidence" value="ECO:0007669"/>
    <property type="project" value="UniProtKB-KW"/>
</dbReference>
<dbReference type="AlphaFoldDB" id="A0A6J4TEE9"/>
<keyword evidence="2" id="KW-0645">Protease</keyword>
<feature type="domain" description="YgjP-like metallopeptidase" evidence="1">
    <location>
        <begin position="10"/>
        <end position="195"/>
    </location>
</feature>
<dbReference type="EMBL" id="CADCWB010000136">
    <property type="protein sequence ID" value="CAA9521081.1"/>
    <property type="molecule type" value="Genomic_DNA"/>
</dbReference>
<dbReference type="Gene3D" id="3.30.2010.10">
    <property type="entry name" value="Metalloproteases ('zincins'), catalytic domain"/>
    <property type="match status" value="1"/>
</dbReference>
<dbReference type="InterPro" id="IPR002725">
    <property type="entry name" value="YgjP-like_metallopeptidase"/>
</dbReference>
<sequence length="219" mass="23909">MAVRRHGSARRLRLRIDHDQQLIRLTVPGRASARGALRWAGAQRLWVEHQLAAAPPPIAFVDGAVIPFRGEQLRIGWSAGERRGVRLAGTQLIAGGPQESLSRSIERWLREQAREELSRATAAVASLAGVAVKSVSIGDPASRWGSCSATGAIRYSWRLILAPPEALRFVVAHEVAHRLHMNHSAAFKQAEERLFGGPVAPARALLREFGPALRRVGRG</sequence>
<evidence type="ECO:0000259" key="1">
    <source>
        <dbReference type="Pfam" id="PF01863"/>
    </source>
</evidence>
<organism evidence="2">
    <name type="scientific">uncultured Sphingomonas sp</name>
    <dbReference type="NCBI Taxonomy" id="158754"/>
    <lineage>
        <taxon>Bacteria</taxon>
        <taxon>Pseudomonadati</taxon>
        <taxon>Pseudomonadota</taxon>
        <taxon>Alphaproteobacteria</taxon>
        <taxon>Sphingomonadales</taxon>
        <taxon>Sphingomonadaceae</taxon>
        <taxon>Sphingomonas</taxon>
        <taxon>environmental samples</taxon>
    </lineage>
</organism>
<dbReference type="GO" id="GO:0008237">
    <property type="term" value="F:metallopeptidase activity"/>
    <property type="evidence" value="ECO:0007669"/>
    <property type="project" value="UniProtKB-KW"/>
</dbReference>
<proteinExistence type="predicted"/>
<keyword evidence="2" id="KW-0378">Hydrolase</keyword>
<dbReference type="PANTHER" id="PTHR30399">
    <property type="entry name" value="UNCHARACTERIZED PROTEIN YGJP"/>
    <property type="match status" value="1"/>
</dbReference>
<name>A0A6J4TEE9_9SPHN</name>